<organism evidence="9">
    <name type="scientific">hydrothermal vent metagenome</name>
    <dbReference type="NCBI Taxonomy" id="652676"/>
    <lineage>
        <taxon>unclassified sequences</taxon>
        <taxon>metagenomes</taxon>
        <taxon>ecological metagenomes</taxon>
    </lineage>
</organism>
<dbReference type="GO" id="GO:0043531">
    <property type="term" value="F:ADP binding"/>
    <property type="evidence" value="ECO:0007669"/>
    <property type="project" value="TreeGrafter"/>
</dbReference>
<accession>A0A1W1BYB5</accession>
<evidence type="ECO:0000256" key="4">
    <source>
        <dbReference type="ARBA" id="ARBA00013061"/>
    </source>
</evidence>
<dbReference type="GO" id="GO:0006094">
    <property type="term" value="P:gluconeogenesis"/>
    <property type="evidence" value="ECO:0007669"/>
    <property type="project" value="TreeGrafter"/>
</dbReference>
<evidence type="ECO:0000256" key="3">
    <source>
        <dbReference type="ARBA" id="ARBA00011245"/>
    </source>
</evidence>
<dbReference type="EMBL" id="FPHI01000019">
    <property type="protein sequence ID" value="SFV58588.1"/>
    <property type="molecule type" value="Genomic_DNA"/>
</dbReference>
<dbReference type="Gene3D" id="3.40.50.1260">
    <property type="entry name" value="Phosphoglycerate kinase, N-terminal domain"/>
    <property type="match status" value="2"/>
</dbReference>
<keyword evidence="7 9" id="KW-0418">Kinase</keyword>
<dbReference type="HAMAP" id="MF_00145">
    <property type="entry name" value="Phosphoglyc_kinase"/>
    <property type="match status" value="1"/>
</dbReference>
<reference evidence="9" key="1">
    <citation type="submission" date="2016-10" db="EMBL/GenBank/DDBJ databases">
        <authorList>
            <person name="de Groot N.N."/>
        </authorList>
    </citation>
    <scope>NUCLEOTIDE SEQUENCE</scope>
</reference>
<dbReference type="FunFam" id="3.40.50.1260:FF:000006">
    <property type="entry name" value="Phosphoglycerate kinase"/>
    <property type="match status" value="1"/>
</dbReference>
<evidence type="ECO:0000256" key="2">
    <source>
        <dbReference type="ARBA" id="ARBA00008982"/>
    </source>
</evidence>
<proteinExistence type="inferred from homology"/>
<dbReference type="EC" id="2.7.2.3" evidence="4"/>
<dbReference type="InterPro" id="IPR036043">
    <property type="entry name" value="Phosphoglycerate_kinase_sf"/>
</dbReference>
<dbReference type="PANTHER" id="PTHR11406">
    <property type="entry name" value="PHOSPHOGLYCERATE KINASE"/>
    <property type="match status" value="1"/>
</dbReference>
<dbReference type="InterPro" id="IPR015911">
    <property type="entry name" value="Phosphoglycerate_kinase_CS"/>
</dbReference>
<comment type="subunit">
    <text evidence="3">Monomer.</text>
</comment>
<dbReference type="PRINTS" id="PR00477">
    <property type="entry name" value="PHGLYCKINASE"/>
</dbReference>
<evidence type="ECO:0000313" key="9">
    <source>
        <dbReference type="EMBL" id="SFV58588.1"/>
    </source>
</evidence>
<dbReference type="InterPro" id="IPR001576">
    <property type="entry name" value="Phosphoglycerate_kinase"/>
</dbReference>
<evidence type="ECO:0000256" key="5">
    <source>
        <dbReference type="ARBA" id="ARBA00022679"/>
    </source>
</evidence>
<protein>
    <recommendedName>
        <fullName evidence="4">phosphoglycerate kinase</fullName>
        <ecNumber evidence="4">2.7.2.3</ecNumber>
    </recommendedName>
</protein>
<dbReference type="FunFam" id="3.40.50.1260:FF:000003">
    <property type="entry name" value="Phosphoglycerate kinase"/>
    <property type="match status" value="1"/>
</dbReference>
<evidence type="ECO:0000256" key="8">
    <source>
        <dbReference type="ARBA" id="ARBA00022840"/>
    </source>
</evidence>
<keyword evidence="6" id="KW-0547">Nucleotide-binding</keyword>
<sequence>MKTIKDLDIEGKTVFIRCDFNVPKDEQGNITDDRRIRGALTSIRYCLDRDCKVILASHYERPEPGVYEEKFSLAAVVTRLQKLLKLADNITLAKDVVGEKTKAKAAALESGEVLVLENLRYEAGETKNDINFAKELASMADVYINDAFGACHRAHASIDTMARLFDAEHRAAGFLLNKEVNFFEKTLSNPIRPFVAVIGGSKVSGKLEALRELLDKVDKVIIGGGMAFTFLKAQGYEIGTSLVEDDLLDEARTVMIKARKKGVKFYLPIDVVVSPEFKEHSISKYLPAQEIPSDWMGLDIGPASSRLFREVLDDAQTILWNGPMGVYEWDRFAKGSLLMSHDIAGKHATTIVGGGDTADVAQKAGDVDEMTFVSTGGGASLNLLEGKSLPGIEALKA</sequence>
<dbReference type="GO" id="GO:0006096">
    <property type="term" value="P:glycolytic process"/>
    <property type="evidence" value="ECO:0007669"/>
    <property type="project" value="InterPro"/>
</dbReference>
<keyword evidence="5 9" id="KW-0808">Transferase</keyword>
<dbReference type="GO" id="GO:0005829">
    <property type="term" value="C:cytosol"/>
    <property type="evidence" value="ECO:0007669"/>
    <property type="project" value="TreeGrafter"/>
</dbReference>
<dbReference type="GO" id="GO:0005524">
    <property type="term" value="F:ATP binding"/>
    <property type="evidence" value="ECO:0007669"/>
    <property type="project" value="UniProtKB-KW"/>
</dbReference>
<comment type="similarity">
    <text evidence="2">Belongs to the phosphoglycerate kinase family.</text>
</comment>
<dbReference type="SUPFAM" id="SSF53748">
    <property type="entry name" value="Phosphoglycerate kinase"/>
    <property type="match status" value="1"/>
</dbReference>
<dbReference type="InterPro" id="IPR015824">
    <property type="entry name" value="Phosphoglycerate_kinase_N"/>
</dbReference>
<keyword evidence="8" id="KW-0067">ATP-binding</keyword>
<dbReference type="PROSITE" id="PS00111">
    <property type="entry name" value="PGLYCERATE_KINASE"/>
    <property type="match status" value="1"/>
</dbReference>
<dbReference type="AlphaFoldDB" id="A0A1W1BYB5"/>
<comment type="catalytic activity">
    <reaction evidence="1">
        <text>(2R)-3-phosphoglycerate + ATP = (2R)-3-phospho-glyceroyl phosphate + ADP</text>
        <dbReference type="Rhea" id="RHEA:14801"/>
        <dbReference type="ChEBI" id="CHEBI:30616"/>
        <dbReference type="ChEBI" id="CHEBI:57604"/>
        <dbReference type="ChEBI" id="CHEBI:58272"/>
        <dbReference type="ChEBI" id="CHEBI:456216"/>
        <dbReference type="EC" id="2.7.2.3"/>
    </reaction>
</comment>
<dbReference type="PIRSF" id="PIRSF000724">
    <property type="entry name" value="Pgk"/>
    <property type="match status" value="1"/>
</dbReference>
<name>A0A1W1BYB5_9ZZZZ</name>
<dbReference type="PANTHER" id="PTHR11406:SF23">
    <property type="entry name" value="PHOSPHOGLYCERATE KINASE 1, CHLOROPLASTIC-RELATED"/>
    <property type="match status" value="1"/>
</dbReference>
<dbReference type="GO" id="GO:0004618">
    <property type="term" value="F:phosphoglycerate kinase activity"/>
    <property type="evidence" value="ECO:0007669"/>
    <property type="project" value="UniProtKB-EC"/>
</dbReference>
<evidence type="ECO:0000256" key="1">
    <source>
        <dbReference type="ARBA" id="ARBA00000642"/>
    </source>
</evidence>
<evidence type="ECO:0000256" key="7">
    <source>
        <dbReference type="ARBA" id="ARBA00022777"/>
    </source>
</evidence>
<dbReference type="Pfam" id="PF00162">
    <property type="entry name" value="PGK"/>
    <property type="match status" value="1"/>
</dbReference>
<gene>
    <name evidence="9" type="ORF">MNB_SV-3-1416</name>
</gene>
<evidence type="ECO:0000256" key="6">
    <source>
        <dbReference type="ARBA" id="ARBA00022741"/>
    </source>
</evidence>